<dbReference type="GO" id="GO:0016279">
    <property type="term" value="F:protein-lysine N-methyltransferase activity"/>
    <property type="evidence" value="ECO:0007669"/>
    <property type="project" value="UniProtKB-UniRule"/>
</dbReference>
<organism evidence="6 7">
    <name type="scientific">Venturia inaequalis</name>
    <name type="common">Apple scab fungus</name>
    <dbReference type="NCBI Taxonomy" id="5025"/>
    <lineage>
        <taxon>Eukaryota</taxon>
        <taxon>Fungi</taxon>
        <taxon>Dikarya</taxon>
        <taxon>Ascomycota</taxon>
        <taxon>Pezizomycotina</taxon>
        <taxon>Dothideomycetes</taxon>
        <taxon>Pleosporomycetidae</taxon>
        <taxon>Venturiales</taxon>
        <taxon>Venturiaceae</taxon>
        <taxon>Venturia</taxon>
    </lineage>
</organism>
<dbReference type="AlphaFoldDB" id="A0A8H3VMR4"/>
<dbReference type="CDD" id="cd19178">
    <property type="entry name" value="SET_SETD6"/>
    <property type="match status" value="1"/>
</dbReference>
<evidence type="ECO:0000313" key="7">
    <source>
        <dbReference type="Proteomes" id="UP000490939"/>
    </source>
</evidence>
<protein>
    <recommendedName>
        <fullName evidence="5">SET domain-containing protein</fullName>
    </recommendedName>
</protein>
<dbReference type="Proteomes" id="UP000490939">
    <property type="component" value="Unassembled WGS sequence"/>
</dbReference>
<dbReference type="GO" id="GO:0005634">
    <property type="term" value="C:nucleus"/>
    <property type="evidence" value="ECO:0007669"/>
    <property type="project" value="UniProtKB-SubCell"/>
</dbReference>
<evidence type="ECO:0000256" key="2">
    <source>
        <dbReference type="ARBA" id="ARBA00022679"/>
    </source>
</evidence>
<evidence type="ECO:0000259" key="5">
    <source>
        <dbReference type="PROSITE" id="PS50280"/>
    </source>
</evidence>
<evidence type="ECO:0000313" key="6">
    <source>
        <dbReference type="EMBL" id="KAE9992069.1"/>
    </source>
</evidence>
<dbReference type="Pfam" id="PF00856">
    <property type="entry name" value="SET"/>
    <property type="match status" value="1"/>
</dbReference>
<dbReference type="EMBL" id="WNWR01000071">
    <property type="protein sequence ID" value="KAE9992069.1"/>
    <property type="molecule type" value="Genomic_DNA"/>
</dbReference>
<dbReference type="InterPro" id="IPR046341">
    <property type="entry name" value="SET_dom_sf"/>
</dbReference>
<keyword evidence="3" id="KW-0949">S-adenosyl-L-methionine</keyword>
<dbReference type="PANTHER" id="PTHR13271">
    <property type="entry name" value="UNCHARACTERIZED PUTATIVE METHYLTRANSFERASE"/>
    <property type="match status" value="1"/>
</dbReference>
<evidence type="ECO:0000256" key="1">
    <source>
        <dbReference type="ARBA" id="ARBA00022603"/>
    </source>
</evidence>
<dbReference type="InterPro" id="IPR001214">
    <property type="entry name" value="SET_dom"/>
</dbReference>
<dbReference type="SUPFAM" id="SSF82199">
    <property type="entry name" value="SET domain"/>
    <property type="match status" value="1"/>
</dbReference>
<dbReference type="PROSITE" id="PS50280">
    <property type="entry name" value="SET"/>
    <property type="match status" value="1"/>
</dbReference>
<sequence length="470" mass="52865">MDEFNARSKEFLGWLSCSGADINPKIDIADLRQQNAGRGVVSTANIDQDEVLFSIPRSTVLSVQNSPFRRQHGDLLSSLAEDPWLSLILVMIYEYGRGSKSNWKPYFDILPCSFDTLIYWSETELEELQASAVVGKIGKKSADKMFEEKIWPIVSSSPEVFGVQGNSSKVEVIQLAHRMGSLIMAYAFDIESSQAKEPDEDGYATEDEDEDLPKGMVPLADILNADADRNNARLFYEPDALVMKAIQPIPKGSEIFNDYGPLPRSDLLRRYGYITDNYTQYDVAEIPLDMVVSTVKDVFKLSDDTVKQQLDLLEEAHALDDGYDIPHSDDFNEQFPLELKMLGLVLIPHSSPKFAKQASRGELPKPWFVLMHEVLKRRLGQYGTTVDQDMKYLNELRDRLDGGMHDQSPAELRRRVAAVQVRMGEKTILNSALAKLEEEGNKATTEVAETNGGRKRGAEDENGQTSNKRR</sequence>
<dbReference type="Pfam" id="PF09273">
    <property type="entry name" value="Rubis-subs-bind"/>
    <property type="match status" value="1"/>
</dbReference>
<reference evidence="6 7" key="1">
    <citation type="submission" date="2019-07" db="EMBL/GenBank/DDBJ databases">
        <title>Venturia inaequalis Genome Resource.</title>
        <authorList>
            <person name="Lichtner F.J."/>
        </authorList>
    </citation>
    <scope>NUCLEOTIDE SEQUENCE [LARGE SCALE GENOMIC DNA]</scope>
    <source>
        <strain evidence="6 7">DMI_063113</strain>
    </source>
</reference>
<feature type="domain" description="SET" evidence="5">
    <location>
        <begin position="24"/>
        <end position="260"/>
    </location>
</feature>
<feature type="region of interest" description="Disordered" evidence="4">
    <location>
        <begin position="437"/>
        <end position="470"/>
    </location>
</feature>
<dbReference type="Gene3D" id="3.90.1410.10">
    <property type="entry name" value="set domain protein methyltransferase, domain 1"/>
    <property type="match status" value="1"/>
</dbReference>
<dbReference type="InterPro" id="IPR050600">
    <property type="entry name" value="SETD3_SETD6_MTase"/>
</dbReference>
<evidence type="ECO:0000256" key="4">
    <source>
        <dbReference type="SAM" id="MobiDB-lite"/>
    </source>
</evidence>
<keyword evidence="7" id="KW-1185">Reference proteome</keyword>
<gene>
    <name evidence="6" type="ORF">EG327_010170</name>
</gene>
<dbReference type="PANTHER" id="PTHR13271:SF34">
    <property type="entry name" value="N-LYSINE METHYLTRANSFERASE SETD6"/>
    <property type="match status" value="1"/>
</dbReference>
<dbReference type="FunFam" id="3.90.1410.10:FF:000007">
    <property type="entry name" value="Ribosomal lysine N-methyltransferase 4"/>
    <property type="match status" value="1"/>
</dbReference>
<dbReference type="InterPro" id="IPR015353">
    <property type="entry name" value="Rubisco_LSMT_subst-bd"/>
</dbReference>
<accession>A0A8H3VMR4</accession>
<comment type="caution">
    <text evidence="6">The sequence shown here is derived from an EMBL/GenBank/DDBJ whole genome shotgun (WGS) entry which is preliminary data.</text>
</comment>
<keyword evidence="1" id="KW-0489">Methyltransferase</keyword>
<evidence type="ECO:0000256" key="3">
    <source>
        <dbReference type="ARBA" id="ARBA00022691"/>
    </source>
</evidence>
<dbReference type="InterPro" id="IPR044430">
    <property type="entry name" value="SETD6_SET"/>
</dbReference>
<dbReference type="GO" id="GO:0032259">
    <property type="term" value="P:methylation"/>
    <property type="evidence" value="ECO:0007669"/>
    <property type="project" value="UniProtKB-KW"/>
</dbReference>
<dbReference type="Gene3D" id="3.90.1420.10">
    <property type="entry name" value="Rubisco LSMT, substrate-binding domain"/>
    <property type="match status" value="1"/>
</dbReference>
<dbReference type="OrthoDB" id="341421at2759"/>
<keyword evidence="2" id="KW-0808">Transferase</keyword>
<name>A0A8H3VMR4_VENIN</name>
<dbReference type="InterPro" id="IPR036464">
    <property type="entry name" value="Rubisco_LSMT_subst-bd_sf"/>
</dbReference>
<proteinExistence type="predicted"/>
<dbReference type="SUPFAM" id="SSF81822">
    <property type="entry name" value="RuBisCo LSMT C-terminal, substrate-binding domain"/>
    <property type="match status" value="1"/>
</dbReference>